<evidence type="ECO:0000313" key="3">
    <source>
        <dbReference type="Proteomes" id="UP000234803"/>
    </source>
</evidence>
<sequence>MMTLWLMTAIFCVIIVGISLLFKKKKSPLQYGIPSILMVLSIILFIVSFIVGRWEGIGIGAISVSLFVSSVIALIVISVLGFLKD</sequence>
<accession>A0A9Q6F2A4</accession>
<keyword evidence="1" id="KW-0812">Transmembrane</keyword>
<comment type="caution">
    <text evidence="2">The sequence shown here is derived from an EMBL/GenBank/DDBJ whole genome shotgun (WGS) entry which is preliminary data.</text>
</comment>
<evidence type="ECO:0008006" key="4">
    <source>
        <dbReference type="Google" id="ProtNLM"/>
    </source>
</evidence>
<gene>
    <name evidence="2" type="ORF">CUU63_08355</name>
</gene>
<dbReference type="Pfam" id="PF14150">
    <property type="entry name" value="YesK"/>
    <property type="match status" value="1"/>
</dbReference>
<dbReference type="EMBL" id="PGUV01000006">
    <property type="protein sequence ID" value="PLS07908.1"/>
    <property type="molecule type" value="Genomic_DNA"/>
</dbReference>
<dbReference type="InterPro" id="IPR025434">
    <property type="entry name" value="YesK-like"/>
</dbReference>
<protein>
    <recommendedName>
        <fullName evidence="4">YesK-like protein</fullName>
    </recommendedName>
</protein>
<evidence type="ECO:0000313" key="2">
    <source>
        <dbReference type="EMBL" id="PLS07908.1"/>
    </source>
</evidence>
<keyword evidence="1" id="KW-0472">Membrane</keyword>
<name>A0A9Q6F2A4_9BACI</name>
<organism evidence="2 3">
    <name type="scientific">Bacillus halotolerans</name>
    <dbReference type="NCBI Taxonomy" id="260554"/>
    <lineage>
        <taxon>Bacteria</taxon>
        <taxon>Bacillati</taxon>
        <taxon>Bacillota</taxon>
        <taxon>Bacilli</taxon>
        <taxon>Bacillales</taxon>
        <taxon>Bacillaceae</taxon>
        <taxon>Bacillus</taxon>
    </lineage>
</organism>
<evidence type="ECO:0000256" key="1">
    <source>
        <dbReference type="SAM" id="Phobius"/>
    </source>
</evidence>
<reference evidence="2 3" key="1">
    <citation type="submission" date="2017-12" db="EMBL/GenBank/DDBJ databases">
        <title>Comparative Functional Genomics of Dry Heat Resistant strains isolated from the Viking Spacecraft.</title>
        <authorList>
            <person name="Seuylemezian A."/>
            <person name="Cooper K."/>
            <person name="Vaishampayan P."/>
        </authorList>
    </citation>
    <scope>NUCLEOTIDE SEQUENCE [LARGE SCALE GENOMIC DNA]</scope>
    <source>
        <strain evidence="2 3">V48-19</strain>
    </source>
</reference>
<feature type="transmembrane region" description="Helical" evidence="1">
    <location>
        <begin position="57"/>
        <end position="83"/>
    </location>
</feature>
<proteinExistence type="predicted"/>
<keyword evidence="1" id="KW-1133">Transmembrane helix</keyword>
<dbReference type="AlphaFoldDB" id="A0A9Q6F2A4"/>
<feature type="transmembrane region" description="Helical" evidence="1">
    <location>
        <begin position="6"/>
        <end position="22"/>
    </location>
</feature>
<feature type="transmembrane region" description="Helical" evidence="1">
    <location>
        <begin position="29"/>
        <end position="51"/>
    </location>
</feature>
<dbReference type="RefSeq" id="WP_024120314.1">
    <property type="nucleotide sequence ID" value="NZ_ASJT01000004.1"/>
</dbReference>
<dbReference type="Proteomes" id="UP000234803">
    <property type="component" value="Unassembled WGS sequence"/>
</dbReference>